<dbReference type="PROSITE" id="PS50110">
    <property type="entry name" value="RESPONSE_REGULATORY"/>
    <property type="match status" value="1"/>
</dbReference>
<protein>
    <recommendedName>
        <fullName evidence="2">histidine kinase</fullName>
        <ecNumber evidence="2">2.7.13.3</ecNumber>
    </recommendedName>
</protein>
<evidence type="ECO:0000313" key="10">
    <source>
        <dbReference type="EMBL" id="OIR19410.1"/>
    </source>
</evidence>
<feature type="transmembrane region" description="Helical" evidence="7">
    <location>
        <begin position="171"/>
        <end position="193"/>
    </location>
</feature>
<name>A0A1J5TEN4_9ZZZZ</name>
<dbReference type="SMART" id="SM00387">
    <property type="entry name" value="HATPase_c"/>
    <property type="match status" value="1"/>
</dbReference>
<dbReference type="InterPro" id="IPR001789">
    <property type="entry name" value="Sig_transdc_resp-reg_receiver"/>
</dbReference>
<evidence type="ECO:0000256" key="3">
    <source>
        <dbReference type="ARBA" id="ARBA00022553"/>
    </source>
</evidence>
<accession>A0A1J5TEN4</accession>
<dbReference type="EC" id="2.7.13.3" evidence="2"/>
<feature type="transmembrane region" description="Helical" evidence="7">
    <location>
        <begin position="56"/>
        <end position="77"/>
    </location>
</feature>
<dbReference type="PROSITE" id="PS50109">
    <property type="entry name" value="HIS_KIN"/>
    <property type="match status" value="1"/>
</dbReference>
<dbReference type="CDD" id="cd00156">
    <property type="entry name" value="REC"/>
    <property type="match status" value="1"/>
</dbReference>
<keyword evidence="7" id="KW-0472">Membrane</keyword>
<evidence type="ECO:0000256" key="2">
    <source>
        <dbReference type="ARBA" id="ARBA00012438"/>
    </source>
</evidence>
<dbReference type="InterPro" id="IPR003594">
    <property type="entry name" value="HATPase_dom"/>
</dbReference>
<keyword evidence="6" id="KW-0902">Two-component regulatory system</keyword>
<dbReference type="CDD" id="cd00075">
    <property type="entry name" value="HATPase"/>
    <property type="match status" value="1"/>
</dbReference>
<feature type="domain" description="Histidine kinase" evidence="8">
    <location>
        <begin position="240"/>
        <end position="464"/>
    </location>
</feature>
<dbReference type="SUPFAM" id="SSF52172">
    <property type="entry name" value="CheY-like"/>
    <property type="match status" value="1"/>
</dbReference>
<dbReference type="PRINTS" id="PR00344">
    <property type="entry name" value="BCTRLSENSOR"/>
</dbReference>
<keyword evidence="7" id="KW-1133">Transmembrane helix</keyword>
<dbReference type="CDD" id="cd00082">
    <property type="entry name" value="HisKA"/>
    <property type="match status" value="1"/>
</dbReference>
<evidence type="ECO:0000256" key="4">
    <source>
        <dbReference type="ARBA" id="ARBA00022679"/>
    </source>
</evidence>
<dbReference type="InterPro" id="IPR011006">
    <property type="entry name" value="CheY-like_superfamily"/>
</dbReference>
<feature type="transmembrane region" description="Helical" evidence="7">
    <location>
        <begin position="148"/>
        <end position="165"/>
    </location>
</feature>
<dbReference type="InterPro" id="IPR036097">
    <property type="entry name" value="HisK_dim/P_sf"/>
</dbReference>
<dbReference type="EMBL" id="MLJW01000001">
    <property type="protein sequence ID" value="OIR19410.1"/>
    <property type="molecule type" value="Genomic_DNA"/>
</dbReference>
<evidence type="ECO:0000259" key="8">
    <source>
        <dbReference type="PROSITE" id="PS50109"/>
    </source>
</evidence>
<feature type="domain" description="Response regulatory" evidence="9">
    <location>
        <begin position="485"/>
        <end position="602"/>
    </location>
</feature>
<dbReference type="Pfam" id="PF00512">
    <property type="entry name" value="HisKA"/>
    <property type="match status" value="1"/>
</dbReference>
<dbReference type="GO" id="GO:0000155">
    <property type="term" value="F:phosphorelay sensor kinase activity"/>
    <property type="evidence" value="ECO:0007669"/>
    <property type="project" value="InterPro"/>
</dbReference>
<evidence type="ECO:0000256" key="6">
    <source>
        <dbReference type="ARBA" id="ARBA00023012"/>
    </source>
</evidence>
<keyword evidence="4 10" id="KW-0808">Transferase</keyword>
<dbReference type="Gene3D" id="3.30.565.10">
    <property type="entry name" value="Histidine kinase-like ATPase, C-terminal domain"/>
    <property type="match status" value="1"/>
</dbReference>
<dbReference type="SMART" id="SM00448">
    <property type="entry name" value="REC"/>
    <property type="match status" value="1"/>
</dbReference>
<proteinExistence type="predicted"/>
<dbReference type="Gene3D" id="3.40.50.2300">
    <property type="match status" value="1"/>
</dbReference>
<dbReference type="SUPFAM" id="SSF55874">
    <property type="entry name" value="ATPase domain of HSP90 chaperone/DNA topoisomerase II/histidine kinase"/>
    <property type="match status" value="1"/>
</dbReference>
<keyword evidence="3" id="KW-0597">Phosphoprotein</keyword>
<dbReference type="InterPro" id="IPR004358">
    <property type="entry name" value="Sig_transdc_His_kin-like_C"/>
</dbReference>
<comment type="catalytic activity">
    <reaction evidence="1">
        <text>ATP + protein L-histidine = ADP + protein N-phospho-L-histidine.</text>
        <dbReference type="EC" id="2.7.13.3"/>
    </reaction>
</comment>
<dbReference type="InterPro" id="IPR050736">
    <property type="entry name" value="Sensor_HK_Regulatory"/>
</dbReference>
<dbReference type="PANTHER" id="PTHR43711:SF31">
    <property type="entry name" value="HISTIDINE KINASE"/>
    <property type="match status" value="1"/>
</dbReference>
<gene>
    <name evidence="10" type="primary">luxQ_1</name>
    <name evidence="10" type="ORF">GALL_02900</name>
</gene>
<organism evidence="10">
    <name type="scientific">mine drainage metagenome</name>
    <dbReference type="NCBI Taxonomy" id="410659"/>
    <lineage>
        <taxon>unclassified sequences</taxon>
        <taxon>metagenomes</taxon>
        <taxon>ecological metagenomes</taxon>
    </lineage>
</organism>
<dbReference type="SMART" id="SM00388">
    <property type="entry name" value="HisKA"/>
    <property type="match status" value="1"/>
</dbReference>
<dbReference type="Gene3D" id="1.10.287.130">
    <property type="match status" value="1"/>
</dbReference>
<feature type="transmembrane region" description="Helical" evidence="7">
    <location>
        <begin position="122"/>
        <end position="141"/>
    </location>
</feature>
<dbReference type="Pfam" id="PF02518">
    <property type="entry name" value="HATPase_c"/>
    <property type="match status" value="1"/>
</dbReference>
<comment type="caution">
    <text evidence="10">The sequence shown here is derived from an EMBL/GenBank/DDBJ whole genome shotgun (WGS) entry which is preliminary data.</text>
</comment>
<evidence type="ECO:0000256" key="5">
    <source>
        <dbReference type="ARBA" id="ARBA00022777"/>
    </source>
</evidence>
<feature type="transmembrane region" description="Helical" evidence="7">
    <location>
        <begin position="30"/>
        <end position="50"/>
    </location>
</feature>
<keyword evidence="5 10" id="KW-0418">Kinase</keyword>
<dbReference type="GO" id="GO:0016787">
    <property type="term" value="F:hydrolase activity"/>
    <property type="evidence" value="ECO:0007669"/>
    <property type="project" value="UniProtKB-KW"/>
</dbReference>
<dbReference type="AlphaFoldDB" id="A0A1J5TEN4"/>
<evidence type="ECO:0000259" key="9">
    <source>
        <dbReference type="PROSITE" id="PS50110"/>
    </source>
</evidence>
<evidence type="ECO:0000256" key="1">
    <source>
        <dbReference type="ARBA" id="ARBA00000085"/>
    </source>
</evidence>
<dbReference type="InterPro" id="IPR003661">
    <property type="entry name" value="HisK_dim/P_dom"/>
</dbReference>
<dbReference type="InterPro" id="IPR036890">
    <property type="entry name" value="HATPase_C_sf"/>
</dbReference>
<reference evidence="10" key="1">
    <citation type="submission" date="2016-10" db="EMBL/GenBank/DDBJ databases">
        <title>Sequence of Gallionella enrichment culture.</title>
        <authorList>
            <person name="Poehlein A."/>
            <person name="Muehling M."/>
            <person name="Daniel R."/>
        </authorList>
    </citation>
    <scope>NUCLEOTIDE SEQUENCE</scope>
</reference>
<evidence type="ECO:0000256" key="7">
    <source>
        <dbReference type="SAM" id="Phobius"/>
    </source>
</evidence>
<keyword evidence="10" id="KW-0378">Hydrolase</keyword>
<dbReference type="SUPFAM" id="SSF47384">
    <property type="entry name" value="Homodimeric domain of signal transducing histidine kinase"/>
    <property type="match status" value="1"/>
</dbReference>
<dbReference type="PANTHER" id="PTHR43711">
    <property type="entry name" value="TWO-COMPONENT HISTIDINE KINASE"/>
    <property type="match status" value="1"/>
</dbReference>
<dbReference type="Pfam" id="PF00072">
    <property type="entry name" value="Response_reg"/>
    <property type="match status" value="1"/>
</dbReference>
<sequence>MNPLLDLLRFEIDEVNLPIRAEQIRARLHSYPLMVVTQLALAPLLVMLMWDKVAHGNLQAWLAAVFCVHAIEYYVWFRHRKQTRDVAENLYWDRKFRQLTAMVSLTWGSAGVLMFVPGDLAYQALLICVAMGIAAGAATSNPFHPPSLFIYLLGMILPLLGRLAWENDTTHWILSVMLGMFCVFVLKSALELIRTFEQSQRRRFENEILVTALIARKREAEASRQLAEQASQTKSKFLATASHDLRQPLQALRLFSDALQDTAREKETVRLAGQIGKSVNALVDMFDDLLDVSRLDAGIVEPRKQHFMLGSLFDRLYGDFAPLAQAKGLDFRLPVCLQGECDPRGGCAAVIYSDPFLLERMLRNLISNAIRYSHSGSVEVRCRSLPDKVVLEIADTGIGIAAEILPHIFEEYYQADNPHRDRRKGLGLGLAIVRRIEELLECEVTVSSQPGIGSVFSFEVPAGSAENLAQPFVTAHSQYDLSGSVVALVEDDRDIRDVATDLMEQWGCRVVAGEYAEDVIRKLDIAQARPDLLLCDYRLPHGTTAIQVIRQMRATWGEALPAVVLTGDTASETLHEIHASGAILLHKPIAPMRLRAMMYFALHGES</sequence>
<dbReference type="InterPro" id="IPR005467">
    <property type="entry name" value="His_kinase_dom"/>
</dbReference>
<keyword evidence="7" id="KW-0812">Transmembrane</keyword>